<dbReference type="GO" id="GO:0005524">
    <property type="term" value="F:ATP binding"/>
    <property type="evidence" value="ECO:0007669"/>
    <property type="project" value="UniProtKB-UniRule"/>
</dbReference>
<dbReference type="InterPro" id="IPR027417">
    <property type="entry name" value="P-loop_NTPase"/>
</dbReference>
<feature type="coiled-coil region" evidence="8">
    <location>
        <begin position="281"/>
        <end position="315"/>
    </location>
</feature>
<evidence type="ECO:0000256" key="4">
    <source>
        <dbReference type="ARBA" id="ARBA00022840"/>
    </source>
</evidence>
<dbReference type="GO" id="GO:0007018">
    <property type="term" value="P:microtubule-based movement"/>
    <property type="evidence" value="ECO:0007669"/>
    <property type="project" value="InterPro"/>
</dbReference>
<evidence type="ECO:0000256" key="5">
    <source>
        <dbReference type="ARBA" id="ARBA00023054"/>
    </source>
</evidence>
<dbReference type="PROSITE" id="PS00411">
    <property type="entry name" value="KINESIN_MOTOR_1"/>
    <property type="match status" value="1"/>
</dbReference>
<dbReference type="InterPro" id="IPR027640">
    <property type="entry name" value="Kinesin-like_fam"/>
</dbReference>
<dbReference type="GO" id="GO:0007052">
    <property type="term" value="P:mitotic spindle organization"/>
    <property type="evidence" value="ECO:0007669"/>
    <property type="project" value="TreeGrafter"/>
</dbReference>
<evidence type="ECO:0000259" key="10">
    <source>
        <dbReference type="PROSITE" id="PS50067"/>
    </source>
</evidence>
<dbReference type="GO" id="GO:0005875">
    <property type="term" value="C:microtubule associated complex"/>
    <property type="evidence" value="ECO:0007669"/>
    <property type="project" value="TreeGrafter"/>
</dbReference>
<dbReference type="GO" id="GO:0003777">
    <property type="term" value="F:microtubule motor activity"/>
    <property type="evidence" value="ECO:0007669"/>
    <property type="project" value="InterPro"/>
</dbReference>
<dbReference type="SUPFAM" id="SSF52540">
    <property type="entry name" value="P-loop containing nucleoside triphosphate hydrolases"/>
    <property type="match status" value="1"/>
</dbReference>
<dbReference type="Gene3D" id="2.60.40.150">
    <property type="entry name" value="C2 domain"/>
    <property type="match status" value="1"/>
</dbReference>
<dbReference type="Pfam" id="PF11618">
    <property type="entry name" value="C2-C2_1"/>
    <property type="match status" value="1"/>
</dbReference>
<feature type="compositionally biased region" description="Low complexity" evidence="9">
    <location>
        <begin position="436"/>
        <end position="478"/>
    </location>
</feature>
<dbReference type="GO" id="GO:0008017">
    <property type="term" value="F:microtubule binding"/>
    <property type="evidence" value="ECO:0007669"/>
    <property type="project" value="InterPro"/>
</dbReference>
<keyword evidence="6 7" id="KW-0505">Motor protein</keyword>
<feature type="region of interest" description="Disordered" evidence="9">
    <location>
        <begin position="436"/>
        <end position="483"/>
    </location>
</feature>
<keyword evidence="2" id="KW-0963">Cytoplasm</keyword>
<proteinExistence type="inferred from homology"/>
<evidence type="ECO:0000256" key="1">
    <source>
        <dbReference type="ARBA" id="ARBA00004496"/>
    </source>
</evidence>
<feature type="coiled-coil region" evidence="8">
    <location>
        <begin position="51"/>
        <end position="82"/>
    </location>
</feature>
<evidence type="ECO:0000313" key="12">
    <source>
        <dbReference type="Proteomes" id="UP001445335"/>
    </source>
</evidence>
<evidence type="ECO:0000256" key="7">
    <source>
        <dbReference type="PROSITE-ProRule" id="PRU00283"/>
    </source>
</evidence>
<protein>
    <recommendedName>
        <fullName evidence="10">Kinesin motor domain-containing protein</fullName>
    </recommendedName>
</protein>
<dbReference type="EMBL" id="JALJOU010000081">
    <property type="protein sequence ID" value="KAK9822992.1"/>
    <property type="molecule type" value="Genomic_DNA"/>
</dbReference>
<feature type="compositionally biased region" description="Low complexity" evidence="9">
    <location>
        <begin position="665"/>
        <end position="681"/>
    </location>
</feature>
<evidence type="ECO:0000256" key="3">
    <source>
        <dbReference type="ARBA" id="ARBA00022741"/>
    </source>
</evidence>
<dbReference type="PRINTS" id="PR00380">
    <property type="entry name" value="KINESINHEAVY"/>
</dbReference>
<keyword evidence="12" id="KW-1185">Reference proteome</keyword>
<gene>
    <name evidence="11" type="ORF">WJX81_002943</name>
</gene>
<accession>A0AAW1QPH6</accession>
<evidence type="ECO:0000256" key="6">
    <source>
        <dbReference type="ARBA" id="ARBA00023175"/>
    </source>
</evidence>
<evidence type="ECO:0000256" key="2">
    <source>
        <dbReference type="ARBA" id="ARBA00022490"/>
    </source>
</evidence>
<dbReference type="InterPro" id="IPR001752">
    <property type="entry name" value="Kinesin_motor_dom"/>
</dbReference>
<dbReference type="Proteomes" id="UP001445335">
    <property type="component" value="Unassembled WGS sequence"/>
</dbReference>
<feature type="domain" description="Kinesin motor" evidence="10">
    <location>
        <begin position="884"/>
        <end position="1226"/>
    </location>
</feature>
<sequence length="1303" mass="135870">MGGGSVIDTESQPSYASGAHALKKAVRYTWQGGTKVDEEAYLKMQQDCIEIKRRERENEQKMRELAAQLARTEEAAKRALVASDRGAKGGVAGRLLAAERELARAFTERAEVLSRLGKERAAAAEARARAGELGARLEGALRDQRRLAAQLGQVQAGSGRLALRGALTAAPAVSPARTRCASQHTSAALQVENRALRAAAAAQRAQRAAAAAMAAAVPVDAALVAGLERRLGAMQAQVAAYEKAQTSESPCYAGALCHRCQSSGDPTYTQDTDGAAAALAEAQAQAELARLQALLEAERCERVRLEREAGALRAQAFAAPAAALAEVEAMGARLAAAEAHAAAEAGEAARLRAGLEAAGARLALCRCGELPQPPDDGGGSGAGEDALWRELAAEEERRARAQAKGRAHGCRPGSRCSAQQMEQLEAAHGALDAMLRSSRGRPGSRGGCVSRPDDAGGAAATPAAQDAAQDDSQTQATSEDLADDENIVEIHVAGAEVGGAVAETLGPAAATYVSLDFFQHDTQATPIGHGLRPEYDTTVQFVVAVDSALLAYLATGALRLQLRAACDHALLATARVPLRPLVEAAPVGLGGSACRHSIDLLDASGRCAGALAFGAALLRPLAFALRAHLAGGRSRAPASAVAASDDTAAGEGSSAGGRTADDRSAGSNGSAPPEAAGGGDAPAAALQGVTCIWHDVAPDGQGWPDAGGHVVVAVEALRLAPRALADAGVKDQEVFVMYSLLPAVVPAPDQCTRAVPASPGLLRLDCAKAYDVSAGRARDEIAKLLRQPKTLLPLCLAASAGAGQRATQVAFAEVDLQALVASGRDQLHEEVALPDAVDLKAPSKTKGSAPTELIVDTRSRSEKGTGNEAIVDATEFSALQSKSAVKVAVVVRPLLDGEKARSAADVVEVADTCLVRLPARRGVPEPVAFGFDRAYKMANPGRQMFAEVVQPLLERFVQGFNATVLAYGQTGSGKTHAMGTGAVLGSTAADRNPEGVIPRAVQFLYTSGLPCLAGDYDLSLKVSYIEIYQDEIRDLLASGAEAGAPIAVRESAARGVFLGNVKEVEVRSEADIARLLEAGNVHRAVAAHNLNDHSSRSHAICTLQLEQRRKPTASTSPSSHRFLRSKLHLVDLAGSERVKETGTSGQQFSEGVQINRGLMALGNVIAALSEARRTHVPYRDSKLTRLLQDSLGGNSETLVVACVSPASDSLDHTLSTLRYASRARTIQNELKLNNRYTLEDEITFLRAQLEEKTATIASLEAQLESATRMLRSPCTTPGSARSPAVPMMLPLVSPLARQPLPHA</sequence>
<feature type="compositionally biased region" description="Low complexity" evidence="9">
    <location>
        <begin position="640"/>
        <end position="650"/>
    </location>
</feature>
<evidence type="ECO:0000256" key="9">
    <source>
        <dbReference type="SAM" id="MobiDB-lite"/>
    </source>
</evidence>
<comment type="subcellular location">
    <subcellularLocation>
        <location evidence="1">Cytoplasm</location>
    </subcellularLocation>
</comment>
<reference evidence="11 12" key="1">
    <citation type="journal article" date="2024" name="Nat. Commun.">
        <title>Phylogenomics reveals the evolutionary origins of lichenization in chlorophyte algae.</title>
        <authorList>
            <person name="Puginier C."/>
            <person name="Libourel C."/>
            <person name="Otte J."/>
            <person name="Skaloud P."/>
            <person name="Haon M."/>
            <person name="Grisel S."/>
            <person name="Petersen M."/>
            <person name="Berrin J.G."/>
            <person name="Delaux P.M."/>
            <person name="Dal Grande F."/>
            <person name="Keller J."/>
        </authorList>
    </citation>
    <scope>NUCLEOTIDE SEQUENCE [LARGE SCALE GENOMIC DNA]</scope>
    <source>
        <strain evidence="11 12">SAG 245.80</strain>
    </source>
</reference>
<keyword evidence="3 7" id="KW-0547">Nucleotide-binding</keyword>
<evidence type="ECO:0000313" key="11">
    <source>
        <dbReference type="EMBL" id="KAK9822992.1"/>
    </source>
</evidence>
<dbReference type="InterPro" id="IPR021656">
    <property type="entry name" value="C2-C2_1"/>
</dbReference>
<comment type="similarity">
    <text evidence="7">Belongs to the TRAFAC class myosin-kinesin ATPase superfamily. Kinesin family.</text>
</comment>
<feature type="coiled-coil region" evidence="8">
    <location>
        <begin position="1242"/>
        <end position="1269"/>
    </location>
</feature>
<evidence type="ECO:0000256" key="8">
    <source>
        <dbReference type="SAM" id="Coils"/>
    </source>
</evidence>
<dbReference type="Gene3D" id="3.40.850.10">
    <property type="entry name" value="Kinesin motor domain"/>
    <property type="match status" value="1"/>
</dbReference>
<name>A0AAW1QPH6_9CHLO</name>
<feature type="region of interest" description="Disordered" evidence="9">
    <location>
        <begin position="640"/>
        <end position="681"/>
    </location>
</feature>
<feature type="binding site" evidence="7">
    <location>
        <begin position="968"/>
        <end position="975"/>
    </location>
    <ligand>
        <name>ATP</name>
        <dbReference type="ChEBI" id="CHEBI:30616"/>
    </ligand>
</feature>
<keyword evidence="4 7" id="KW-0067">ATP-binding</keyword>
<dbReference type="GO" id="GO:0005737">
    <property type="term" value="C:cytoplasm"/>
    <property type="evidence" value="ECO:0007669"/>
    <property type="project" value="UniProtKB-SubCell"/>
</dbReference>
<dbReference type="InterPro" id="IPR035892">
    <property type="entry name" value="C2_domain_sf"/>
</dbReference>
<feature type="region of interest" description="Disordered" evidence="9">
    <location>
        <begin position="395"/>
        <end position="416"/>
    </location>
</feature>
<dbReference type="Pfam" id="PF00225">
    <property type="entry name" value="Kinesin"/>
    <property type="match status" value="1"/>
</dbReference>
<keyword evidence="5 8" id="KW-0175">Coiled coil</keyword>
<dbReference type="InterPro" id="IPR036961">
    <property type="entry name" value="Kinesin_motor_dom_sf"/>
</dbReference>
<dbReference type="GO" id="GO:0051231">
    <property type="term" value="P:spindle elongation"/>
    <property type="evidence" value="ECO:0007669"/>
    <property type="project" value="TreeGrafter"/>
</dbReference>
<dbReference type="SMART" id="SM00129">
    <property type="entry name" value="KISc"/>
    <property type="match status" value="1"/>
</dbReference>
<dbReference type="SUPFAM" id="SSF49562">
    <property type="entry name" value="C2 domain (Calcium/lipid-binding domain, CaLB)"/>
    <property type="match status" value="1"/>
</dbReference>
<comment type="caution">
    <text evidence="11">The sequence shown here is derived from an EMBL/GenBank/DDBJ whole genome shotgun (WGS) entry which is preliminary data.</text>
</comment>
<dbReference type="InterPro" id="IPR019821">
    <property type="entry name" value="Kinesin_motor_CS"/>
</dbReference>
<dbReference type="PROSITE" id="PS50067">
    <property type="entry name" value="KINESIN_MOTOR_2"/>
    <property type="match status" value="1"/>
</dbReference>
<feature type="compositionally biased region" description="Basic residues" evidence="9">
    <location>
        <begin position="400"/>
        <end position="409"/>
    </location>
</feature>
<organism evidence="11 12">
    <name type="scientific">Elliptochloris bilobata</name>
    <dbReference type="NCBI Taxonomy" id="381761"/>
    <lineage>
        <taxon>Eukaryota</taxon>
        <taxon>Viridiplantae</taxon>
        <taxon>Chlorophyta</taxon>
        <taxon>core chlorophytes</taxon>
        <taxon>Trebouxiophyceae</taxon>
        <taxon>Trebouxiophyceae incertae sedis</taxon>
        <taxon>Elliptochloris clade</taxon>
        <taxon>Elliptochloris</taxon>
    </lineage>
</organism>
<dbReference type="PANTHER" id="PTHR47969">
    <property type="entry name" value="CHROMOSOME-ASSOCIATED KINESIN KIF4A-RELATED"/>
    <property type="match status" value="1"/>
</dbReference>
<dbReference type="PANTHER" id="PTHR47969:SF15">
    <property type="entry name" value="CHROMOSOME-ASSOCIATED KINESIN KIF4A-RELATED"/>
    <property type="match status" value="1"/>
</dbReference>